<evidence type="ECO:0000259" key="3">
    <source>
        <dbReference type="PROSITE" id="PS51186"/>
    </source>
</evidence>
<proteinExistence type="predicted"/>
<dbReference type="Gene3D" id="3.40.630.30">
    <property type="match status" value="1"/>
</dbReference>
<organism evidence="4 5">
    <name type="scientific">[Collinsella] massiliensis</name>
    <dbReference type="NCBI Taxonomy" id="1232426"/>
    <lineage>
        <taxon>Bacteria</taxon>
        <taxon>Bacillati</taxon>
        <taxon>Actinomycetota</taxon>
        <taxon>Coriobacteriia</taxon>
        <taxon>Coriobacteriales</taxon>
        <taxon>Coriobacteriaceae</taxon>
        <taxon>Enorma</taxon>
    </lineage>
</organism>
<keyword evidence="5" id="KW-1185">Reference proteome</keyword>
<keyword evidence="1 4" id="KW-0808">Transferase</keyword>
<protein>
    <submittedName>
        <fullName evidence="4">GNAT family N-acetyltransferase</fullName>
    </submittedName>
</protein>
<evidence type="ECO:0000313" key="5">
    <source>
        <dbReference type="Proteomes" id="UP000195781"/>
    </source>
</evidence>
<reference evidence="5" key="1">
    <citation type="submission" date="2017-04" db="EMBL/GenBank/DDBJ databases">
        <title>Function of individual gut microbiota members based on whole genome sequencing of pure cultures obtained from chicken caecum.</title>
        <authorList>
            <person name="Medvecky M."/>
            <person name="Cejkova D."/>
            <person name="Polansky O."/>
            <person name="Karasova D."/>
            <person name="Kubasova T."/>
            <person name="Cizek A."/>
            <person name="Rychlik I."/>
        </authorList>
    </citation>
    <scope>NUCLEOTIDE SEQUENCE [LARGE SCALE GENOMIC DNA]</scope>
    <source>
        <strain evidence="5">An5</strain>
    </source>
</reference>
<comment type="caution">
    <text evidence="4">The sequence shown here is derived from an EMBL/GenBank/DDBJ whole genome shotgun (WGS) entry which is preliminary data.</text>
</comment>
<gene>
    <name evidence="4" type="ORF">B5G02_05410</name>
</gene>
<feature type="domain" description="N-acetyltransferase" evidence="3">
    <location>
        <begin position="1"/>
        <end position="143"/>
    </location>
</feature>
<dbReference type="PROSITE" id="PS51186">
    <property type="entry name" value="GNAT"/>
    <property type="match status" value="1"/>
</dbReference>
<dbReference type="InterPro" id="IPR016181">
    <property type="entry name" value="Acyl_CoA_acyltransferase"/>
</dbReference>
<dbReference type="Proteomes" id="UP000195781">
    <property type="component" value="Unassembled WGS sequence"/>
</dbReference>
<sequence>MIRSVAAHDADAVYGLMCQLEDCELPREPFDAIFDAQLAAPGQHAFVYVSDDAEPRVLGFINMRIEGQLHHAADIAEIMELVVDETARSGGIGGALFARACEAAHDAGCEQIELTSNARRHDAHRFYENHGMTRTHVKFVMPF</sequence>
<dbReference type="CDD" id="cd04301">
    <property type="entry name" value="NAT_SF"/>
    <property type="match status" value="1"/>
</dbReference>
<dbReference type="InterPro" id="IPR050832">
    <property type="entry name" value="Bact_Acetyltransf"/>
</dbReference>
<dbReference type="OrthoDB" id="9789603at2"/>
<dbReference type="Pfam" id="PF00583">
    <property type="entry name" value="Acetyltransf_1"/>
    <property type="match status" value="1"/>
</dbReference>
<dbReference type="EMBL" id="NFIE01000010">
    <property type="protein sequence ID" value="OUN88654.1"/>
    <property type="molecule type" value="Genomic_DNA"/>
</dbReference>
<evidence type="ECO:0000313" key="4">
    <source>
        <dbReference type="EMBL" id="OUN88654.1"/>
    </source>
</evidence>
<accession>A0A1Y3XSZ0</accession>
<dbReference type="PANTHER" id="PTHR43877">
    <property type="entry name" value="AMINOALKYLPHOSPHONATE N-ACETYLTRANSFERASE-RELATED-RELATED"/>
    <property type="match status" value="1"/>
</dbReference>
<name>A0A1Y3XSZ0_9ACTN</name>
<evidence type="ECO:0000256" key="2">
    <source>
        <dbReference type="ARBA" id="ARBA00023315"/>
    </source>
</evidence>
<evidence type="ECO:0000256" key="1">
    <source>
        <dbReference type="ARBA" id="ARBA00022679"/>
    </source>
</evidence>
<dbReference type="SUPFAM" id="SSF55729">
    <property type="entry name" value="Acyl-CoA N-acyltransferases (Nat)"/>
    <property type="match status" value="1"/>
</dbReference>
<dbReference type="PANTHER" id="PTHR43877:SF2">
    <property type="entry name" value="AMINOALKYLPHOSPHONATE N-ACETYLTRANSFERASE-RELATED"/>
    <property type="match status" value="1"/>
</dbReference>
<dbReference type="GO" id="GO:0016747">
    <property type="term" value="F:acyltransferase activity, transferring groups other than amino-acyl groups"/>
    <property type="evidence" value="ECO:0007669"/>
    <property type="project" value="InterPro"/>
</dbReference>
<dbReference type="AlphaFoldDB" id="A0A1Y3XSZ0"/>
<keyword evidence="2" id="KW-0012">Acyltransferase</keyword>
<dbReference type="RefSeq" id="WP_094335474.1">
    <property type="nucleotide sequence ID" value="NZ_NFIE01000010.1"/>
</dbReference>
<dbReference type="InterPro" id="IPR000182">
    <property type="entry name" value="GNAT_dom"/>
</dbReference>